<gene>
    <name evidence="2" type="ORF">M976_00579</name>
</gene>
<evidence type="ECO:0000313" key="2">
    <source>
        <dbReference type="EMBL" id="OAT31642.1"/>
    </source>
</evidence>
<dbReference type="InterPro" id="IPR036515">
    <property type="entry name" value="Transposase_17_sf"/>
</dbReference>
<proteinExistence type="predicted"/>
<dbReference type="Proteomes" id="UP000078407">
    <property type="component" value="Unassembled WGS sequence"/>
</dbReference>
<reference evidence="2 3" key="1">
    <citation type="submission" date="2016-04" db="EMBL/GenBank/DDBJ databases">
        <title>ATOL: Assembling a taxonomically balanced genome-scale reconstruction of the evolutionary history of the Enterobacteriaceae.</title>
        <authorList>
            <person name="Plunkett G.III."/>
            <person name="Neeno-Eckwall E.C."/>
            <person name="Glasner J.D."/>
            <person name="Perna N.T."/>
        </authorList>
    </citation>
    <scope>NUCLEOTIDE SEQUENCE [LARGE SCALE GENOMIC DNA]</scope>
    <source>
        <strain evidence="2 3">ATCC 51602</strain>
    </source>
</reference>
<dbReference type="SUPFAM" id="SSF143422">
    <property type="entry name" value="Transposase IS200-like"/>
    <property type="match status" value="1"/>
</dbReference>
<sequence length="167" mass="19715">MPNYLRMRVNGGTWFFTVNLHDRKDDLLVRHIEELRQALGKVKERYPFEINAWVVLPDHMHCIWTLPSDDSNYSQRWRAIKKAFTKSLPGSPTVWQKRFWEHCIKDDRDYAAHVDYVYINPVKHGFVKTACEWPYSSFHRDVKRGLYPADWAGEVEDFSAGERKAGG</sequence>
<dbReference type="RefSeq" id="WP_064541094.1">
    <property type="nucleotide sequence ID" value="NZ_LXEQ01000011.1"/>
</dbReference>
<protein>
    <submittedName>
        <fullName evidence="2">Transposase</fullName>
    </submittedName>
</protein>
<organism evidence="2 3">
    <name type="scientific">Buttiauxella ferragutiae ATCC 51602</name>
    <dbReference type="NCBI Taxonomy" id="1354252"/>
    <lineage>
        <taxon>Bacteria</taxon>
        <taxon>Pseudomonadati</taxon>
        <taxon>Pseudomonadota</taxon>
        <taxon>Gammaproteobacteria</taxon>
        <taxon>Enterobacterales</taxon>
        <taxon>Enterobacteriaceae</taxon>
        <taxon>Buttiauxella</taxon>
    </lineage>
</organism>
<accession>A0ABX2WCP4</accession>
<dbReference type="SMART" id="SM01321">
    <property type="entry name" value="Y1_Tnp"/>
    <property type="match status" value="1"/>
</dbReference>
<comment type="caution">
    <text evidence="2">The sequence shown here is derived from an EMBL/GenBank/DDBJ whole genome shotgun (WGS) entry which is preliminary data.</text>
</comment>
<evidence type="ECO:0000313" key="3">
    <source>
        <dbReference type="Proteomes" id="UP000078407"/>
    </source>
</evidence>
<dbReference type="EMBL" id="LXEQ01000011">
    <property type="protein sequence ID" value="OAT31642.1"/>
    <property type="molecule type" value="Genomic_DNA"/>
</dbReference>
<dbReference type="NCBIfam" id="NF047646">
    <property type="entry name" value="REP_Tyr_transpos"/>
    <property type="match status" value="1"/>
</dbReference>
<keyword evidence="3" id="KW-1185">Reference proteome</keyword>
<name>A0ABX2WCP4_9ENTR</name>
<dbReference type="PANTHER" id="PTHR36966">
    <property type="entry name" value="REP-ASSOCIATED TYROSINE TRANSPOSASE"/>
    <property type="match status" value="1"/>
</dbReference>
<dbReference type="Gene3D" id="3.30.70.1290">
    <property type="entry name" value="Transposase IS200-like"/>
    <property type="match status" value="1"/>
</dbReference>
<dbReference type="InterPro" id="IPR052715">
    <property type="entry name" value="RAYT_transposase"/>
</dbReference>
<feature type="domain" description="Transposase IS200-like" evidence="1">
    <location>
        <begin position="9"/>
        <end position="120"/>
    </location>
</feature>
<dbReference type="InterPro" id="IPR002686">
    <property type="entry name" value="Transposase_17"/>
</dbReference>
<dbReference type="PANTHER" id="PTHR36966:SF1">
    <property type="entry name" value="REP-ASSOCIATED TYROSINE TRANSPOSASE"/>
    <property type="match status" value="1"/>
</dbReference>
<evidence type="ECO:0000259" key="1">
    <source>
        <dbReference type="SMART" id="SM01321"/>
    </source>
</evidence>